<dbReference type="EMBL" id="KV425655">
    <property type="protein sequence ID" value="KZT18965.1"/>
    <property type="molecule type" value="Genomic_DNA"/>
</dbReference>
<feature type="region of interest" description="Disordered" evidence="1">
    <location>
        <begin position="212"/>
        <end position="291"/>
    </location>
</feature>
<reference evidence="2 3" key="1">
    <citation type="journal article" date="2016" name="Mol. Biol. Evol.">
        <title>Comparative Genomics of Early-Diverging Mushroom-Forming Fungi Provides Insights into the Origins of Lignocellulose Decay Capabilities.</title>
        <authorList>
            <person name="Nagy L.G."/>
            <person name="Riley R."/>
            <person name="Tritt A."/>
            <person name="Adam C."/>
            <person name="Daum C."/>
            <person name="Floudas D."/>
            <person name="Sun H."/>
            <person name="Yadav J.S."/>
            <person name="Pangilinan J."/>
            <person name="Larsson K.H."/>
            <person name="Matsuura K."/>
            <person name="Barry K."/>
            <person name="Labutti K."/>
            <person name="Kuo R."/>
            <person name="Ohm R.A."/>
            <person name="Bhattacharya S.S."/>
            <person name="Shirouzu T."/>
            <person name="Yoshinaga Y."/>
            <person name="Martin F.M."/>
            <person name="Grigoriev I.V."/>
            <person name="Hibbett D.S."/>
        </authorList>
    </citation>
    <scope>NUCLEOTIDE SEQUENCE [LARGE SCALE GENOMIC DNA]</scope>
    <source>
        <strain evidence="2 3">HHB14362 ss-1</strain>
    </source>
</reference>
<evidence type="ECO:0000313" key="3">
    <source>
        <dbReference type="Proteomes" id="UP000076761"/>
    </source>
</evidence>
<proteinExistence type="predicted"/>
<accession>A0A165MZ47</accession>
<name>A0A165MZ47_9AGAM</name>
<feature type="compositionally biased region" description="Basic and acidic residues" evidence="1">
    <location>
        <begin position="237"/>
        <end position="250"/>
    </location>
</feature>
<organism evidence="2 3">
    <name type="scientific">Neolentinus lepideus HHB14362 ss-1</name>
    <dbReference type="NCBI Taxonomy" id="1314782"/>
    <lineage>
        <taxon>Eukaryota</taxon>
        <taxon>Fungi</taxon>
        <taxon>Dikarya</taxon>
        <taxon>Basidiomycota</taxon>
        <taxon>Agaricomycotina</taxon>
        <taxon>Agaricomycetes</taxon>
        <taxon>Gloeophyllales</taxon>
        <taxon>Gloeophyllaceae</taxon>
        <taxon>Neolentinus</taxon>
    </lineage>
</organism>
<feature type="compositionally biased region" description="Basic and acidic residues" evidence="1">
    <location>
        <begin position="277"/>
        <end position="291"/>
    </location>
</feature>
<feature type="compositionally biased region" description="Basic and acidic residues" evidence="1">
    <location>
        <begin position="169"/>
        <end position="184"/>
    </location>
</feature>
<sequence>MAAGSSGSANDSNKRPHDGLEDVPPPKQLCFQVPDIGSRAPPPPPTSSVPEGVFLLECITMMEAYQVHLEVHIGALKHNGQVFQAWVTMQQYQNQAFHHVLEVQATEFWEIMAVLTCTMDQDCTSMAGELVHERTFHTTAYLILHLVEHFFGDHPSVCTSPLEDYPVYRNEDGNEEHIKGKHNDDDEEERADLDVTGLDDTEHEYIHLLAKHTPADTMRHSHSSSAESTEGSLYGGAEDKREDSEGECDHALAGGNEGFEDDLLSSIDSSEEEAAELIDKYAPHDVDPSLL</sequence>
<dbReference type="InParanoid" id="A0A165MZ47"/>
<protein>
    <submittedName>
        <fullName evidence="2">Uncharacterized protein</fullName>
    </submittedName>
</protein>
<feature type="region of interest" description="Disordered" evidence="1">
    <location>
        <begin position="1"/>
        <end position="28"/>
    </location>
</feature>
<feature type="compositionally biased region" description="Low complexity" evidence="1">
    <location>
        <begin position="223"/>
        <end position="232"/>
    </location>
</feature>
<keyword evidence="3" id="KW-1185">Reference proteome</keyword>
<evidence type="ECO:0000313" key="2">
    <source>
        <dbReference type="EMBL" id="KZT18965.1"/>
    </source>
</evidence>
<feature type="compositionally biased region" description="Acidic residues" evidence="1">
    <location>
        <begin position="258"/>
        <end position="276"/>
    </location>
</feature>
<evidence type="ECO:0000256" key="1">
    <source>
        <dbReference type="SAM" id="MobiDB-lite"/>
    </source>
</evidence>
<feature type="region of interest" description="Disordered" evidence="1">
    <location>
        <begin position="168"/>
        <end position="190"/>
    </location>
</feature>
<gene>
    <name evidence="2" type="ORF">NEOLEDRAFT_1183824</name>
</gene>
<dbReference type="AlphaFoldDB" id="A0A165MZ47"/>
<dbReference type="Proteomes" id="UP000076761">
    <property type="component" value="Unassembled WGS sequence"/>
</dbReference>